<evidence type="ECO:0000256" key="1">
    <source>
        <dbReference type="SAM" id="MobiDB-lite"/>
    </source>
</evidence>
<dbReference type="GO" id="GO:0004222">
    <property type="term" value="F:metalloendopeptidase activity"/>
    <property type="evidence" value="ECO:0007669"/>
    <property type="project" value="TreeGrafter"/>
</dbReference>
<gene>
    <name evidence="4" type="ORF">H9900_05375</name>
</gene>
<dbReference type="Gene3D" id="2.70.70.10">
    <property type="entry name" value="Glucose Permease (Domain IIA)"/>
    <property type="match status" value="1"/>
</dbReference>
<keyword evidence="2" id="KW-1133">Transmembrane helix</keyword>
<keyword evidence="2" id="KW-0812">Transmembrane</keyword>
<reference evidence="4" key="1">
    <citation type="journal article" date="2021" name="PeerJ">
        <title>Extensive microbial diversity within the chicken gut microbiome revealed by metagenomics and culture.</title>
        <authorList>
            <person name="Gilroy R."/>
            <person name="Ravi A."/>
            <person name="Getino M."/>
            <person name="Pursley I."/>
            <person name="Horton D.L."/>
            <person name="Alikhan N.F."/>
            <person name="Baker D."/>
            <person name="Gharbi K."/>
            <person name="Hall N."/>
            <person name="Watson M."/>
            <person name="Adriaenssens E.M."/>
            <person name="Foster-Nyarko E."/>
            <person name="Jarju S."/>
            <person name="Secka A."/>
            <person name="Antonio M."/>
            <person name="Oren A."/>
            <person name="Chaudhuri R.R."/>
            <person name="La Ragione R."/>
            <person name="Hildebrand F."/>
            <person name="Pallen M.J."/>
        </authorList>
    </citation>
    <scope>NUCLEOTIDE SEQUENCE</scope>
    <source>
        <strain evidence="4">5790</strain>
    </source>
</reference>
<dbReference type="AlphaFoldDB" id="A0A9D1PRB1"/>
<name>A0A9D1PRB1_9FIRM</name>
<evidence type="ECO:0000313" key="4">
    <source>
        <dbReference type="EMBL" id="HIV86225.1"/>
    </source>
</evidence>
<dbReference type="PANTHER" id="PTHR21666">
    <property type="entry name" value="PEPTIDASE-RELATED"/>
    <property type="match status" value="1"/>
</dbReference>
<dbReference type="InterPro" id="IPR016047">
    <property type="entry name" value="M23ase_b-sheet_dom"/>
</dbReference>
<protein>
    <submittedName>
        <fullName evidence="4">M23 family metallopeptidase</fullName>
    </submittedName>
</protein>
<feature type="domain" description="M23ase beta-sheet core" evidence="3">
    <location>
        <begin position="154"/>
        <end position="253"/>
    </location>
</feature>
<evidence type="ECO:0000256" key="2">
    <source>
        <dbReference type="SAM" id="Phobius"/>
    </source>
</evidence>
<dbReference type="PANTHER" id="PTHR21666:SF270">
    <property type="entry name" value="MUREIN HYDROLASE ACTIVATOR ENVC"/>
    <property type="match status" value="1"/>
</dbReference>
<proteinExistence type="predicted"/>
<keyword evidence="2" id="KW-0472">Membrane</keyword>
<feature type="region of interest" description="Disordered" evidence="1">
    <location>
        <begin position="98"/>
        <end position="128"/>
    </location>
</feature>
<feature type="region of interest" description="Disordered" evidence="1">
    <location>
        <begin position="1"/>
        <end position="38"/>
    </location>
</feature>
<dbReference type="Pfam" id="PF01551">
    <property type="entry name" value="Peptidase_M23"/>
    <property type="match status" value="1"/>
</dbReference>
<evidence type="ECO:0000313" key="5">
    <source>
        <dbReference type="Proteomes" id="UP000824162"/>
    </source>
</evidence>
<reference evidence="4" key="2">
    <citation type="submission" date="2021-04" db="EMBL/GenBank/DDBJ databases">
        <authorList>
            <person name="Gilroy R."/>
        </authorList>
    </citation>
    <scope>NUCLEOTIDE SEQUENCE</scope>
    <source>
        <strain evidence="4">5790</strain>
    </source>
</reference>
<dbReference type="SUPFAM" id="SSF51261">
    <property type="entry name" value="Duplicated hybrid motif"/>
    <property type="match status" value="1"/>
</dbReference>
<feature type="compositionally biased region" description="Basic and acidic residues" evidence="1">
    <location>
        <begin position="1"/>
        <end position="23"/>
    </location>
</feature>
<feature type="transmembrane region" description="Helical" evidence="2">
    <location>
        <begin position="44"/>
        <end position="62"/>
    </location>
</feature>
<dbReference type="Proteomes" id="UP000824162">
    <property type="component" value="Unassembled WGS sequence"/>
</dbReference>
<dbReference type="CDD" id="cd12797">
    <property type="entry name" value="M23_peptidase"/>
    <property type="match status" value="1"/>
</dbReference>
<feature type="compositionally biased region" description="Low complexity" evidence="1">
    <location>
        <begin position="108"/>
        <end position="125"/>
    </location>
</feature>
<sequence>MSNKNEKNKPDRENRENYDRRPIVDPPTSGSGDDKSHISSKRKGFYIILLLGITAIGMYAVLSSVMSDRTANVQDEVRTASYYATPRPASVPVTAAVTPVPDEPESTPAPQTNAPVPTAAPAAEPGQAPVSGKIIKDFSLDDLIYSATMDDWRTHSGVDIAASLDTPVTAVKDGTLKKVYEDSLLGTTVIIHHPSDGTDSVYCNLKDVTNDPIGTELKTGDMIGRIGSTAVSELSDEPHLHFEIRLDDESLDPKEFVKFEDAEYLSPSEAAVPSAAPSASSDPYTDENGVETMIID</sequence>
<dbReference type="EMBL" id="DXIJ01000114">
    <property type="protein sequence ID" value="HIV86225.1"/>
    <property type="molecule type" value="Genomic_DNA"/>
</dbReference>
<organism evidence="4 5">
    <name type="scientific">Candidatus Monoglobus merdigallinarum</name>
    <dbReference type="NCBI Taxonomy" id="2838698"/>
    <lineage>
        <taxon>Bacteria</taxon>
        <taxon>Bacillati</taxon>
        <taxon>Bacillota</taxon>
        <taxon>Clostridia</taxon>
        <taxon>Monoglobales</taxon>
        <taxon>Monoglobaceae</taxon>
        <taxon>Monoglobus</taxon>
    </lineage>
</organism>
<dbReference type="InterPro" id="IPR011055">
    <property type="entry name" value="Dup_hybrid_motif"/>
</dbReference>
<evidence type="ECO:0000259" key="3">
    <source>
        <dbReference type="Pfam" id="PF01551"/>
    </source>
</evidence>
<feature type="compositionally biased region" description="Low complexity" evidence="1">
    <location>
        <begin position="267"/>
        <end position="283"/>
    </location>
</feature>
<accession>A0A9D1PRB1</accession>
<dbReference type="InterPro" id="IPR050570">
    <property type="entry name" value="Cell_wall_metabolism_enzyme"/>
</dbReference>
<feature type="region of interest" description="Disordered" evidence="1">
    <location>
        <begin position="267"/>
        <end position="296"/>
    </location>
</feature>
<comment type="caution">
    <text evidence="4">The sequence shown here is derived from an EMBL/GenBank/DDBJ whole genome shotgun (WGS) entry which is preliminary data.</text>
</comment>